<evidence type="ECO:0000259" key="15">
    <source>
        <dbReference type="PROSITE" id="PS50109"/>
    </source>
</evidence>
<comment type="caution">
    <text evidence="16">The sequence shown here is derived from an EMBL/GenBank/DDBJ whole genome shotgun (WGS) entry which is preliminary data.</text>
</comment>
<protein>
    <recommendedName>
        <fullName evidence="3">histidine kinase</fullName>
        <ecNumber evidence="3">2.7.13.3</ecNumber>
    </recommendedName>
</protein>
<evidence type="ECO:0000256" key="1">
    <source>
        <dbReference type="ARBA" id="ARBA00000085"/>
    </source>
</evidence>
<keyword evidence="12" id="KW-0902">Two-component regulatory system</keyword>
<dbReference type="Proteomes" id="UP000234240">
    <property type="component" value="Unassembled WGS sequence"/>
</dbReference>
<evidence type="ECO:0000256" key="13">
    <source>
        <dbReference type="ARBA" id="ARBA00023136"/>
    </source>
</evidence>
<comment type="catalytic activity">
    <reaction evidence="1">
        <text>ATP + protein L-histidine = ADP + protein N-phospho-L-histidine.</text>
        <dbReference type="EC" id="2.7.13.3"/>
    </reaction>
</comment>
<dbReference type="SUPFAM" id="SSF55890">
    <property type="entry name" value="Sporulation response regulatory protein Spo0B"/>
    <property type="match status" value="1"/>
</dbReference>
<dbReference type="InterPro" id="IPR035965">
    <property type="entry name" value="PAS-like_dom_sf"/>
</dbReference>
<evidence type="ECO:0000256" key="3">
    <source>
        <dbReference type="ARBA" id="ARBA00012438"/>
    </source>
</evidence>
<dbReference type="Gene3D" id="3.30.450.20">
    <property type="entry name" value="PAS domain"/>
    <property type="match status" value="2"/>
</dbReference>
<dbReference type="GO" id="GO:0005886">
    <property type="term" value="C:plasma membrane"/>
    <property type="evidence" value="ECO:0007669"/>
    <property type="project" value="UniProtKB-SubCell"/>
</dbReference>
<keyword evidence="6" id="KW-0808">Transferase</keyword>
<dbReference type="InterPro" id="IPR000014">
    <property type="entry name" value="PAS"/>
</dbReference>
<feature type="transmembrane region" description="Helical" evidence="14">
    <location>
        <begin position="12"/>
        <end position="34"/>
    </location>
</feature>
<dbReference type="Pfam" id="PF13188">
    <property type="entry name" value="PAS_8"/>
    <property type="match status" value="1"/>
</dbReference>
<keyword evidence="17" id="KW-1185">Reference proteome</keyword>
<dbReference type="EC" id="2.7.13.3" evidence="3"/>
<dbReference type="InterPro" id="IPR016120">
    <property type="entry name" value="Sig_transdc_His_kin_SpoOB"/>
</dbReference>
<evidence type="ECO:0000256" key="12">
    <source>
        <dbReference type="ARBA" id="ARBA00023012"/>
    </source>
</evidence>
<dbReference type="Gene3D" id="3.30.565.10">
    <property type="entry name" value="Histidine kinase-like ATPase, C-terminal domain"/>
    <property type="match status" value="1"/>
</dbReference>
<evidence type="ECO:0000256" key="4">
    <source>
        <dbReference type="ARBA" id="ARBA00022475"/>
    </source>
</evidence>
<keyword evidence="7 14" id="KW-0812">Transmembrane</keyword>
<evidence type="ECO:0000256" key="14">
    <source>
        <dbReference type="SAM" id="Phobius"/>
    </source>
</evidence>
<dbReference type="RefSeq" id="WP_101818476.1">
    <property type="nucleotide sequence ID" value="NZ_PJZF01000032.1"/>
</dbReference>
<keyword evidence="9 16" id="KW-0418">Kinase</keyword>
<comment type="subcellular location">
    <subcellularLocation>
        <location evidence="2">Cell membrane</location>
        <topology evidence="2">Multi-pass membrane protein</topology>
    </subcellularLocation>
</comment>
<evidence type="ECO:0000313" key="17">
    <source>
        <dbReference type="Proteomes" id="UP000234240"/>
    </source>
</evidence>
<evidence type="ECO:0000256" key="9">
    <source>
        <dbReference type="ARBA" id="ARBA00022777"/>
    </source>
</evidence>
<dbReference type="GO" id="GO:0000155">
    <property type="term" value="F:phosphorelay sensor kinase activity"/>
    <property type="evidence" value="ECO:0007669"/>
    <property type="project" value="InterPro"/>
</dbReference>
<accession>A0A2N5DUJ4</accession>
<dbReference type="CDD" id="cd18773">
    <property type="entry name" value="PDC1_HK_sensor"/>
    <property type="match status" value="1"/>
</dbReference>
<keyword evidence="5" id="KW-0597">Phosphoprotein</keyword>
<gene>
    <name evidence="16" type="ORF">CYR55_22115</name>
</gene>
<keyword evidence="10" id="KW-0067">ATP-binding</keyword>
<feature type="domain" description="Histidine kinase" evidence="15">
    <location>
        <begin position="426"/>
        <end position="533"/>
    </location>
</feature>
<dbReference type="SMART" id="SM00091">
    <property type="entry name" value="PAS"/>
    <property type="match status" value="1"/>
</dbReference>
<dbReference type="CDD" id="cd00130">
    <property type="entry name" value="PAS"/>
    <property type="match status" value="1"/>
</dbReference>
<evidence type="ECO:0000313" key="16">
    <source>
        <dbReference type="EMBL" id="PLR30510.1"/>
    </source>
</evidence>
<dbReference type="PANTHER" id="PTHR44936">
    <property type="entry name" value="SENSOR PROTEIN CREC"/>
    <property type="match status" value="1"/>
</dbReference>
<dbReference type="InterPro" id="IPR005467">
    <property type="entry name" value="His_kinase_dom"/>
</dbReference>
<evidence type="ECO:0000256" key="8">
    <source>
        <dbReference type="ARBA" id="ARBA00022741"/>
    </source>
</evidence>
<dbReference type="OrthoDB" id="9792686at2"/>
<dbReference type="InterPro" id="IPR033463">
    <property type="entry name" value="sCache_3"/>
</dbReference>
<keyword evidence="8" id="KW-0547">Nucleotide-binding</keyword>
<evidence type="ECO:0000256" key="6">
    <source>
        <dbReference type="ARBA" id="ARBA00022679"/>
    </source>
</evidence>
<sequence length="538" mass="59104">MIADKPTLSFQIRLFLSLVVFSCLLLGLVAYYLYHTLDQQLHRDLGARAEVQAREIAQIPPVIDALQRHDAAALRQMGDRLRAQSDASYLVFGDRQGIHLYHSEHPERVGTPMIGGDNRDVLQGQTTITVRQGGIGLSLRSKAPVRDAQGTVIGIVSVGYLASHIAQLNARQVSQIVGFVALLLLALFLFSWSFSRRLKRQMFWLEPEQIGQLVRRQTALLAALYEGVIALDPARRIIAINQAARDMLAIPLPESALIGQPVGEVLHAVPDFFHASDAENRHDAICRFNQRQVIANRVTMHEGGEPQGWVISFRDKNDINTLSSQLSQVTRYADSLRIMRHEQLNWTATLAGMLHMKRYDEAVRYIEAQSAGSQALLDFLSARFPSPALCGLLLGKFAAAHEKGILLTFDPACRLHQPLTRIGESELMSILGNLLDNAMDASLAATPPGREVTLYLTDSHDELVIEVGDQGSGIDPALRTSLFEAGVTSKPEGDHGIGLYLVSRYVAQAGGLIEVADNSPRGTLFSLFIPNPPPVAIT</sequence>
<dbReference type="InterPro" id="IPR029151">
    <property type="entry name" value="Sensor-like_sf"/>
</dbReference>
<dbReference type="InterPro" id="IPR003594">
    <property type="entry name" value="HATPase_dom"/>
</dbReference>
<dbReference type="PROSITE" id="PS50109">
    <property type="entry name" value="HIS_KIN"/>
    <property type="match status" value="1"/>
</dbReference>
<dbReference type="SUPFAM" id="SSF55874">
    <property type="entry name" value="ATPase domain of HSP90 chaperone/DNA topoisomerase II/histidine kinase"/>
    <property type="match status" value="1"/>
</dbReference>
<evidence type="ECO:0000256" key="10">
    <source>
        <dbReference type="ARBA" id="ARBA00022840"/>
    </source>
</evidence>
<keyword evidence="11 14" id="KW-1133">Transmembrane helix</keyword>
<dbReference type="CDD" id="cd16915">
    <property type="entry name" value="HATPase_DpiB-CitA-like"/>
    <property type="match status" value="1"/>
</dbReference>
<dbReference type="SUPFAM" id="SSF55785">
    <property type="entry name" value="PYP-like sensor domain (PAS domain)"/>
    <property type="match status" value="1"/>
</dbReference>
<keyword evidence="13 14" id="KW-0472">Membrane</keyword>
<reference evidence="16 17" key="1">
    <citation type="submission" date="2017-12" db="EMBL/GenBank/DDBJ databases">
        <title>Characterization of six clinical isolates of Enterochimera gen. nov., a novel genus of the Yersiniaciae family and the three species Enterochimera arupensis sp. nov., Enterochimera coloradensis sp. nov, and Enterochimera californica sp. nov.</title>
        <authorList>
            <person name="Rossi A."/>
            <person name="Fisher M."/>
        </authorList>
    </citation>
    <scope>NUCLEOTIDE SEQUENCE [LARGE SCALE GENOMIC DNA]</scope>
    <source>
        <strain evidence="17">2015-Iso6</strain>
    </source>
</reference>
<keyword evidence="4" id="KW-1003">Cell membrane</keyword>
<proteinExistence type="predicted"/>
<dbReference type="InterPro" id="IPR050980">
    <property type="entry name" value="2C_sensor_his_kinase"/>
</dbReference>
<dbReference type="SMART" id="SM00387">
    <property type="entry name" value="HATPase_c"/>
    <property type="match status" value="1"/>
</dbReference>
<evidence type="ECO:0000256" key="5">
    <source>
        <dbReference type="ARBA" id="ARBA00022553"/>
    </source>
</evidence>
<dbReference type="SUPFAM" id="SSF103190">
    <property type="entry name" value="Sensory domain-like"/>
    <property type="match status" value="1"/>
</dbReference>
<name>A0A2N5DUJ4_9GAMM</name>
<dbReference type="Pfam" id="PF02518">
    <property type="entry name" value="HATPase_c"/>
    <property type="match status" value="1"/>
</dbReference>
<dbReference type="GO" id="GO:0005524">
    <property type="term" value="F:ATP binding"/>
    <property type="evidence" value="ECO:0007669"/>
    <property type="project" value="UniProtKB-KW"/>
</dbReference>
<dbReference type="InterPro" id="IPR036890">
    <property type="entry name" value="HATPase_C_sf"/>
</dbReference>
<dbReference type="InterPro" id="IPR004358">
    <property type="entry name" value="Sig_transdc_His_kin-like_C"/>
</dbReference>
<dbReference type="AlphaFoldDB" id="A0A2N5DUJ4"/>
<evidence type="ECO:0000256" key="2">
    <source>
        <dbReference type="ARBA" id="ARBA00004651"/>
    </source>
</evidence>
<evidence type="ECO:0000256" key="7">
    <source>
        <dbReference type="ARBA" id="ARBA00022692"/>
    </source>
</evidence>
<dbReference type="EMBL" id="PJZF01000032">
    <property type="protein sequence ID" value="PLR30510.1"/>
    <property type="molecule type" value="Genomic_DNA"/>
</dbReference>
<dbReference type="PANTHER" id="PTHR44936:SF10">
    <property type="entry name" value="SENSOR PROTEIN RSTB"/>
    <property type="match status" value="1"/>
</dbReference>
<evidence type="ECO:0000256" key="11">
    <source>
        <dbReference type="ARBA" id="ARBA00022989"/>
    </source>
</evidence>
<feature type="transmembrane region" description="Helical" evidence="14">
    <location>
        <begin position="176"/>
        <end position="194"/>
    </location>
</feature>
<dbReference type="PRINTS" id="PR00344">
    <property type="entry name" value="BCTRLSENSOR"/>
</dbReference>
<dbReference type="Pfam" id="PF17203">
    <property type="entry name" value="sCache_3_2"/>
    <property type="match status" value="1"/>
</dbReference>
<organism evidence="16 17">
    <name type="scientific">Chimaeribacter californicus</name>
    <dbReference type="NCBI Taxonomy" id="2060067"/>
    <lineage>
        <taxon>Bacteria</taxon>
        <taxon>Pseudomonadati</taxon>
        <taxon>Pseudomonadota</taxon>
        <taxon>Gammaproteobacteria</taxon>
        <taxon>Enterobacterales</taxon>
        <taxon>Yersiniaceae</taxon>
        <taxon>Chimaeribacter</taxon>
    </lineage>
</organism>